<dbReference type="InterPro" id="IPR028994">
    <property type="entry name" value="Integrin_alpha_N"/>
</dbReference>
<dbReference type="EMBL" id="CAKJTG010000001">
    <property type="protein sequence ID" value="CAG9606402.1"/>
    <property type="molecule type" value="Genomic_DNA"/>
</dbReference>
<evidence type="ECO:0000313" key="2">
    <source>
        <dbReference type="EMBL" id="CAG9606402.1"/>
    </source>
</evidence>
<feature type="signal peptide" evidence="1">
    <location>
        <begin position="1"/>
        <end position="25"/>
    </location>
</feature>
<keyword evidence="1" id="KW-0732">Signal</keyword>
<reference evidence="2" key="1">
    <citation type="submission" date="2021-10" db="EMBL/GenBank/DDBJ databases">
        <authorList>
            <person name="Criscuolo A."/>
        </authorList>
    </citation>
    <scope>NUCLEOTIDE SEQUENCE</scope>
    <source>
        <strain evidence="2">CIP111885</strain>
    </source>
</reference>
<sequence>MKKELLFAFTALFLMSLTAITGVYAVENDPEMVPLVNQQQEDINGDGQNDEILLLGLPYQKNDIVYKEFSLTIHLSNGKTYQEMLPYGLDPKLDLMDINHDGIKDVFISIPTGQSGGMSKHYLYSAKENQISNIPIPELEILGQFKNGYKAQISIPATKKSFVFDLMVRKEMYESLGMYQNGKLNEPTELMVLPYKKLKPLATKGLDYGLKGVQMITGTSKTDKIAYVETSWYYRNGDWKLINTEVKEVRK</sequence>
<gene>
    <name evidence="2" type="ORF">NEOCIP111885_00090</name>
</gene>
<feature type="chain" id="PRO_5038601979" description="VCBS repeat-containing protein" evidence="1">
    <location>
        <begin position="26"/>
        <end position="251"/>
    </location>
</feature>
<dbReference type="Proteomes" id="UP000789845">
    <property type="component" value="Unassembled WGS sequence"/>
</dbReference>
<name>A0A9C7L902_9BACI</name>
<protein>
    <recommendedName>
        <fullName evidence="4">VCBS repeat-containing protein</fullName>
    </recommendedName>
</protein>
<evidence type="ECO:0000313" key="3">
    <source>
        <dbReference type="Proteomes" id="UP000789845"/>
    </source>
</evidence>
<dbReference type="RefSeq" id="WP_230494690.1">
    <property type="nucleotide sequence ID" value="NZ_CAKJTG010000001.1"/>
</dbReference>
<dbReference type="SUPFAM" id="SSF69318">
    <property type="entry name" value="Integrin alpha N-terminal domain"/>
    <property type="match status" value="1"/>
</dbReference>
<proteinExistence type="predicted"/>
<evidence type="ECO:0008006" key="4">
    <source>
        <dbReference type="Google" id="ProtNLM"/>
    </source>
</evidence>
<dbReference type="AlphaFoldDB" id="A0A9C7L902"/>
<comment type="caution">
    <text evidence="2">The sequence shown here is derived from an EMBL/GenBank/DDBJ whole genome shotgun (WGS) entry which is preliminary data.</text>
</comment>
<keyword evidence="3" id="KW-1185">Reference proteome</keyword>
<evidence type="ECO:0000256" key="1">
    <source>
        <dbReference type="SAM" id="SignalP"/>
    </source>
</evidence>
<organism evidence="2 3">
    <name type="scientific">Pseudoneobacillus rhizosphaerae</name>
    <dbReference type="NCBI Taxonomy" id="2880968"/>
    <lineage>
        <taxon>Bacteria</taxon>
        <taxon>Bacillati</taxon>
        <taxon>Bacillota</taxon>
        <taxon>Bacilli</taxon>
        <taxon>Bacillales</taxon>
        <taxon>Bacillaceae</taxon>
        <taxon>Pseudoneobacillus</taxon>
    </lineage>
</organism>
<accession>A0A9C7L902</accession>